<feature type="domain" description="Major facilitator superfamily (MFS) profile" evidence="7">
    <location>
        <begin position="4"/>
        <end position="381"/>
    </location>
</feature>
<dbReference type="Proteomes" id="UP000184363">
    <property type="component" value="Unassembled WGS sequence"/>
</dbReference>
<sequence length="392" mass="38835">MPFAVVVLGVAIFAQGTSELMLTGLLPMIVADLGVSVPQAGLLISGFAVGMLVGAPVLAVATLHLPRRTSLLGFVSAFAAAHAVGALAPGYGVLMVTRVVAAVVYAGFWAVATVTAAALVPAERRARAMALVAGGLTVAAVAGMPLGTLIGEQWGWRAAFWTIAAMSAAVGVGIRLSVPADAADPGPRPAVAAELRAMRNPRLWLAYSTNALTTTAVLIVFSYLAPMLVEVTGLSSVAVPAVLGLYGIGSVMGIALASRTADRWPMPTLLGALAALAALAVVLGAGLGSPVVAVTTIGLFGVAAFATNPVLTARVFDLAGQARTLAAATNVSAFNVGITVGPAIGAAIIGAGLGYVALTWASAAAALLAAGTVAALRTPHPAAEPVCTADPA</sequence>
<proteinExistence type="predicted"/>
<dbReference type="InterPro" id="IPR050189">
    <property type="entry name" value="MFS_Efflux_Transporters"/>
</dbReference>
<dbReference type="CDD" id="cd17324">
    <property type="entry name" value="MFS_NepI_like"/>
    <property type="match status" value="1"/>
</dbReference>
<evidence type="ECO:0000256" key="6">
    <source>
        <dbReference type="SAM" id="Phobius"/>
    </source>
</evidence>
<dbReference type="NCBIfam" id="NF033135">
    <property type="entry name" value="cmx_cmrA"/>
    <property type="match status" value="1"/>
</dbReference>
<dbReference type="PANTHER" id="PTHR43124:SF3">
    <property type="entry name" value="CHLORAMPHENICOL EFFLUX PUMP RV0191"/>
    <property type="match status" value="1"/>
</dbReference>
<dbReference type="PROSITE" id="PS50850">
    <property type="entry name" value="MFS"/>
    <property type="match status" value="1"/>
</dbReference>
<keyword evidence="9" id="KW-1185">Reference proteome</keyword>
<keyword evidence="2" id="KW-1003">Cell membrane</keyword>
<name>A0A1M6X543_PSETH</name>
<dbReference type="Pfam" id="PF07690">
    <property type="entry name" value="MFS_1"/>
    <property type="match status" value="1"/>
</dbReference>
<feature type="transmembrane region" description="Helical" evidence="6">
    <location>
        <begin position="42"/>
        <end position="64"/>
    </location>
</feature>
<keyword evidence="5 6" id="KW-0472">Membrane</keyword>
<feature type="transmembrane region" description="Helical" evidence="6">
    <location>
        <begin position="355"/>
        <end position="376"/>
    </location>
</feature>
<dbReference type="RefSeq" id="WP_073458690.1">
    <property type="nucleotide sequence ID" value="NZ_CALGVN010000027.1"/>
</dbReference>
<evidence type="ECO:0000313" key="9">
    <source>
        <dbReference type="Proteomes" id="UP000184363"/>
    </source>
</evidence>
<dbReference type="Gene3D" id="1.20.1250.20">
    <property type="entry name" value="MFS general substrate transporter like domains"/>
    <property type="match status" value="2"/>
</dbReference>
<feature type="transmembrane region" description="Helical" evidence="6">
    <location>
        <begin position="204"/>
        <end position="225"/>
    </location>
</feature>
<dbReference type="STRING" id="1848.SAMN05443637_11639"/>
<dbReference type="GO" id="GO:0022857">
    <property type="term" value="F:transmembrane transporter activity"/>
    <property type="evidence" value="ECO:0007669"/>
    <property type="project" value="InterPro"/>
</dbReference>
<feature type="transmembrane region" description="Helical" evidence="6">
    <location>
        <begin position="237"/>
        <end position="257"/>
    </location>
</feature>
<dbReference type="InterPro" id="IPR036259">
    <property type="entry name" value="MFS_trans_sf"/>
</dbReference>
<feature type="transmembrane region" description="Helical" evidence="6">
    <location>
        <begin position="71"/>
        <end position="93"/>
    </location>
</feature>
<evidence type="ECO:0000256" key="1">
    <source>
        <dbReference type="ARBA" id="ARBA00004651"/>
    </source>
</evidence>
<dbReference type="SUPFAM" id="SSF103473">
    <property type="entry name" value="MFS general substrate transporter"/>
    <property type="match status" value="1"/>
</dbReference>
<dbReference type="EMBL" id="FRAP01000016">
    <property type="protein sequence ID" value="SHL01041.1"/>
    <property type="molecule type" value="Genomic_DNA"/>
</dbReference>
<feature type="transmembrane region" description="Helical" evidence="6">
    <location>
        <begin position="325"/>
        <end position="349"/>
    </location>
</feature>
<dbReference type="InterPro" id="IPR020846">
    <property type="entry name" value="MFS_dom"/>
</dbReference>
<gene>
    <name evidence="8" type="ORF">SAMN05443637_11639</name>
</gene>
<keyword evidence="4 6" id="KW-1133">Transmembrane helix</keyword>
<evidence type="ECO:0000313" key="8">
    <source>
        <dbReference type="EMBL" id="SHL01041.1"/>
    </source>
</evidence>
<dbReference type="OrthoDB" id="9814237at2"/>
<dbReference type="PANTHER" id="PTHR43124">
    <property type="entry name" value="PURINE EFFLUX PUMP PBUE"/>
    <property type="match status" value="1"/>
</dbReference>
<dbReference type="GO" id="GO:0005886">
    <property type="term" value="C:plasma membrane"/>
    <property type="evidence" value="ECO:0007669"/>
    <property type="project" value="UniProtKB-SubCell"/>
</dbReference>
<reference evidence="8 9" key="1">
    <citation type="submission" date="2016-11" db="EMBL/GenBank/DDBJ databases">
        <authorList>
            <person name="Jaros S."/>
            <person name="Januszkiewicz K."/>
            <person name="Wedrychowicz H."/>
        </authorList>
    </citation>
    <scope>NUCLEOTIDE SEQUENCE [LARGE SCALE GENOMIC DNA]</scope>
    <source>
        <strain evidence="8 9">DSM 43832</strain>
    </source>
</reference>
<keyword evidence="3 6" id="KW-0812">Transmembrane</keyword>
<evidence type="ECO:0000256" key="3">
    <source>
        <dbReference type="ARBA" id="ARBA00022692"/>
    </source>
</evidence>
<feature type="transmembrane region" description="Helical" evidence="6">
    <location>
        <begin position="99"/>
        <end position="121"/>
    </location>
</feature>
<feature type="transmembrane region" description="Helical" evidence="6">
    <location>
        <begin position="128"/>
        <end position="146"/>
    </location>
</feature>
<protein>
    <submittedName>
        <fullName evidence="8">MFS transporter, DHA1 family, chloramphenicol resistance protein</fullName>
    </submittedName>
</protein>
<feature type="transmembrane region" description="Helical" evidence="6">
    <location>
        <begin position="293"/>
        <end position="313"/>
    </location>
</feature>
<organism evidence="8 9">
    <name type="scientific">Pseudonocardia thermophila</name>
    <dbReference type="NCBI Taxonomy" id="1848"/>
    <lineage>
        <taxon>Bacteria</taxon>
        <taxon>Bacillati</taxon>
        <taxon>Actinomycetota</taxon>
        <taxon>Actinomycetes</taxon>
        <taxon>Pseudonocardiales</taxon>
        <taxon>Pseudonocardiaceae</taxon>
        <taxon>Pseudonocardia</taxon>
    </lineage>
</organism>
<comment type="subcellular location">
    <subcellularLocation>
        <location evidence="1">Cell membrane</location>
        <topology evidence="1">Multi-pass membrane protein</topology>
    </subcellularLocation>
</comment>
<dbReference type="AlphaFoldDB" id="A0A1M6X543"/>
<feature type="transmembrane region" description="Helical" evidence="6">
    <location>
        <begin position="158"/>
        <end position="178"/>
    </location>
</feature>
<evidence type="ECO:0000256" key="5">
    <source>
        <dbReference type="ARBA" id="ARBA00023136"/>
    </source>
</evidence>
<evidence type="ECO:0000256" key="4">
    <source>
        <dbReference type="ARBA" id="ARBA00022989"/>
    </source>
</evidence>
<evidence type="ECO:0000259" key="7">
    <source>
        <dbReference type="PROSITE" id="PS50850"/>
    </source>
</evidence>
<dbReference type="InterPro" id="IPR011701">
    <property type="entry name" value="MFS"/>
</dbReference>
<accession>A0A1M6X543</accession>
<evidence type="ECO:0000256" key="2">
    <source>
        <dbReference type="ARBA" id="ARBA00022475"/>
    </source>
</evidence>
<feature type="transmembrane region" description="Helical" evidence="6">
    <location>
        <begin position="269"/>
        <end position="287"/>
    </location>
</feature>